<dbReference type="EMBL" id="LAZR01000003">
    <property type="protein sequence ID" value="KKO11223.1"/>
    <property type="molecule type" value="Genomic_DNA"/>
</dbReference>
<comment type="caution">
    <text evidence="7">The sequence shown here is derived from an EMBL/GenBank/DDBJ whole genome shotgun (WGS) entry which is preliminary data.</text>
</comment>
<keyword evidence="4 6" id="KW-1133">Transmembrane helix</keyword>
<evidence type="ECO:0000256" key="2">
    <source>
        <dbReference type="ARBA" id="ARBA00022475"/>
    </source>
</evidence>
<dbReference type="AlphaFoldDB" id="A0A0F9WFF1"/>
<dbReference type="PANTHER" id="PTHR30482:SF20">
    <property type="entry name" value="HIGH-AFFINITY BRANCHED-CHAIN AMINO ACID TRANSPORT SYSTEM PERMEASE PROTEIN LIVM"/>
    <property type="match status" value="1"/>
</dbReference>
<dbReference type="InterPro" id="IPR043428">
    <property type="entry name" value="LivM-like"/>
</dbReference>
<evidence type="ECO:0000313" key="7">
    <source>
        <dbReference type="EMBL" id="KKO11223.1"/>
    </source>
</evidence>
<name>A0A0F9WFF1_9ZZZZ</name>
<dbReference type="GO" id="GO:0015658">
    <property type="term" value="F:branched-chain amino acid transmembrane transporter activity"/>
    <property type="evidence" value="ECO:0007669"/>
    <property type="project" value="InterPro"/>
</dbReference>
<sequence>MEYLLHILILIGIYVILSVSLNLIAGHTGLLSIAHAAFYGVGGYVAALMALKFNSPFLVNIVCAIVLSGLLGALVGIPSLRIRDDYFVIATFAFQVIAFSVLNNWVSFTGGPMGLPGIPQPTIFGLQVSSQLGFLVLVGVFCALTLWVIHRIVRSPFGRVLKAIREDEVFAQAAGKNVAAYKVLVFVIGAGMAAVAGVMYAHYISFIDPTSFTVMESIFILSIVIIGGAGSLWGPVVGAVVLVVLPELLRFVGLPSSVAANVRQIIYGGLLVAFMMWRPRGFLGEYAFQGKEARE</sequence>
<dbReference type="InterPro" id="IPR001851">
    <property type="entry name" value="ABC_transp_permease"/>
</dbReference>
<evidence type="ECO:0000256" key="3">
    <source>
        <dbReference type="ARBA" id="ARBA00022692"/>
    </source>
</evidence>
<feature type="transmembrane region" description="Helical" evidence="6">
    <location>
        <begin position="183"/>
        <end position="206"/>
    </location>
</feature>
<reference evidence="7" key="1">
    <citation type="journal article" date="2015" name="Nature">
        <title>Complex archaea that bridge the gap between prokaryotes and eukaryotes.</title>
        <authorList>
            <person name="Spang A."/>
            <person name="Saw J.H."/>
            <person name="Jorgensen S.L."/>
            <person name="Zaremba-Niedzwiedzka K."/>
            <person name="Martijn J."/>
            <person name="Lind A.E."/>
            <person name="van Eijk R."/>
            <person name="Schleper C."/>
            <person name="Guy L."/>
            <person name="Ettema T.J."/>
        </authorList>
    </citation>
    <scope>NUCLEOTIDE SEQUENCE</scope>
</reference>
<feature type="transmembrane region" description="Helical" evidence="6">
    <location>
        <begin position="32"/>
        <end position="51"/>
    </location>
</feature>
<evidence type="ECO:0000256" key="1">
    <source>
        <dbReference type="ARBA" id="ARBA00004651"/>
    </source>
</evidence>
<keyword evidence="5 6" id="KW-0472">Membrane</keyword>
<feature type="transmembrane region" description="Helical" evidence="6">
    <location>
        <begin position="128"/>
        <end position="149"/>
    </location>
</feature>
<dbReference type="GO" id="GO:0005886">
    <property type="term" value="C:plasma membrane"/>
    <property type="evidence" value="ECO:0007669"/>
    <property type="project" value="UniProtKB-SubCell"/>
</dbReference>
<proteinExistence type="predicted"/>
<gene>
    <name evidence="7" type="ORF">LCGC14_0016990</name>
</gene>
<protein>
    <recommendedName>
        <fullName evidence="8">Branched-chain amino acid ABC transporter permease</fullName>
    </recommendedName>
</protein>
<keyword evidence="3 6" id="KW-0812">Transmembrane</keyword>
<evidence type="ECO:0000256" key="4">
    <source>
        <dbReference type="ARBA" id="ARBA00022989"/>
    </source>
</evidence>
<evidence type="ECO:0000256" key="5">
    <source>
        <dbReference type="ARBA" id="ARBA00023136"/>
    </source>
</evidence>
<feature type="transmembrane region" description="Helical" evidence="6">
    <location>
        <begin position="86"/>
        <end position="108"/>
    </location>
</feature>
<comment type="subcellular location">
    <subcellularLocation>
        <location evidence="1">Cell membrane</location>
        <topology evidence="1">Multi-pass membrane protein</topology>
    </subcellularLocation>
</comment>
<feature type="transmembrane region" description="Helical" evidence="6">
    <location>
        <begin position="218"/>
        <end position="245"/>
    </location>
</feature>
<evidence type="ECO:0008006" key="8">
    <source>
        <dbReference type="Google" id="ProtNLM"/>
    </source>
</evidence>
<dbReference type="PANTHER" id="PTHR30482">
    <property type="entry name" value="HIGH-AFFINITY BRANCHED-CHAIN AMINO ACID TRANSPORT SYSTEM PERMEASE"/>
    <property type="match status" value="1"/>
</dbReference>
<feature type="transmembrane region" description="Helical" evidence="6">
    <location>
        <begin position="57"/>
        <end position="77"/>
    </location>
</feature>
<accession>A0A0F9WFF1</accession>
<dbReference type="CDD" id="cd06581">
    <property type="entry name" value="TM_PBP1_LivM_like"/>
    <property type="match status" value="1"/>
</dbReference>
<evidence type="ECO:0000256" key="6">
    <source>
        <dbReference type="SAM" id="Phobius"/>
    </source>
</evidence>
<keyword evidence="2" id="KW-1003">Cell membrane</keyword>
<feature type="transmembrane region" description="Helical" evidence="6">
    <location>
        <begin position="6"/>
        <end position="25"/>
    </location>
</feature>
<dbReference type="Pfam" id="PF02653">
    <property type="entry name" value="BPD_transp_2"/>
    <property type="match status" value="1"/>
</dbReference>
<organism evidence="7">
    <name type="scientific">marine sediment metagenome</name>
    <dbReference type="NCBI Taxonomy" id="412755"/>
    <lineage>
        <taxon>unclassified sequences</taxon>
        <taxon>metagenomes</taxon>
        <taxon>ecological metagenomes</taxon>
    </lineage>
</organism>